<dbReference type="Proteomes" id="UP000271098">
    <property type="component" value="Unassembled WGS sequence"/>
</dbReference>
<feature type="region of interest" description="Disordered" evidence="1">
    <location>
        <begin position="1"/>
        <end position="33"/>
    </location>
</feature>
<protein>
    <submittedName>
        <fullName evidence="2 4">Uncharacterized protein</fullName>
    </submittedName>
</protein>
<reference evidence="2 3" key="2">
    <citation type="submission" date="2018-11" db="EMBL/GenBank/DDBJ databases">
        <authorList>
            <consortium name="Pathogen Informatics"/>
        </authorList>
    </citation>
    <scope>NUCLEOTIDE SEQUENCE [LARGE SCALE GENOMIC DNA]</scope>
</reference>
<evidence type="ECO:0000313" key="3">
    <source>
        <dbReference type="Proteomes" id="UP000271098"/>
    </source>
</evidence>
<proteinExistence type="predicted"/>
<name>A0A183ERV2_9BILA</name>
<organism evidence="4">
    <name type="scientific">Gongylonema pulchrum</name>
    <dbReference type="NCBI Taxonomy" id="637853"/>
    <lineage>
        <taxon>Eukaryota</taxon>
        <taxon>Metazoa</taxon>
        <taxon>Ecdysozoa</taxon>
        <taxon>Nematoda</taxon>
        <taxon>Chromadorea</taxon>
        <taxon>Rhabditida</taxon>
        <taxon>Spirurina</taxon>
        <taxon>Spiruromorpha</taxon>
        <taxon>Spiruroidea</taxon>
        <taxon>Gongylonematidae</taxon>
        <taxon>Gongylonema</taxon>
    </lineage>
</organism>
<evidence type="ECO:0000313" key="2">
    <source>
        <dbReference type="EMBL" id="VDN41827.1"/>
    </source>
</evidence>
<evidence type="ECO:0000313" key="4">
    <source>
        <dbReference type="WBParaSite" id="GPUH_0002372301-mRNA-1"/>
    </source>
</evidence>
<dbReference type="WBParaSite" id="GPUH_0002372301-mRNA-1">
    <property type="protein sequence ID" value="GPUH_0002372301-mRNA-1"/>
    <property type="gene ID" value="GPUH_0002372301"/>
</dbReference>
<dbReference type="EMBL" id="UYRT01098634">
    <property type="protein sequence ID" value="VDN41827.1"/>
    <property type="molecule type" value="Genomic_DNA"/>
</dbReference>
<sequence>MKAPGAVEGRPIQKKRATGRTRLTRKRRTSAMETGGVDEVAIDEAEKIYCLCRQVSVEFIKITEMR</sequence>
<feature type="compositionally biased region" description="Basic residues" evidence="1">
    <location>
        <begin position="12"/>
        <end position="29"/>
    </location>
</feature>
<reference evidence="4" key="1">
    <citation type="submission" date="2016-06" db="UniProtKB">
        <authorList>
            <consortium name="WormBaseParasite"/>
        </authorList>
    </citation>
    <scope>IDENTIFICATION</scope>
</reference>
<gene>
    <name evidence="2" type="ORF">GPUH_LOCUS23693</name>
</gene>
<evidence type="ECO:0000256" key="1">
    <source>
        <dbReference type="SAM" id="MobiDB-lite"/>
    </source>
</evidence>
<accession>A0A183ERV2</accession>
<dbReference type="AlphaFoldDB" id="A0A183ERV2"/>
<keyword evidence="3" id="KW-1185">Reference proteome</keyword>